<evidence type="ECO:0000256" key="6">
    <source>
        <dbReference type="ARBA" id="ARBA00022692"/>
    </source>
</evidence>
<dbReference type="Pfam" id="PF00005">
    <property type="entry name" value="ABC_tran"/>
    <property type="match status" value="1"/>
</dbReference>
<dbReference type="Pfam" id="PF00595">
    <property type="entry name" value="PDZ"/>
    <property type="match status" value="3"/>
</dbReference>
<dbReference type="Pfam" id="PF13516">
    <property type="entry name" value="LRR_6"/>
    <property type="match status" value="3"/>
</dbReference>
<name>A0A3N0Z573_ANAGA</name>
<comment type="subcellular location">
    <subcellularLocation>
        <location evidence="2">Cell membrane</location>
    </subcellularLocation>
    <subcellularLocation>
        <location evidence="1">Endomembrane system</location>
        <topology evidence="1">Multi-pass membrane protein</topology>
    </subcellularLocation>
</comment>
<evidence type="ECO:0000256" key="9">
    <source>
        <dbReference type="ARBA" id="ARBA00022967"/>
    </source>
</evidence>
<dbReference type="SUPFAM" id="SSF50156">
    <property type="entry name" value="PDZ domain-like"/>
    <property type="match status" value="4"/>
</dbReference>
<accession>A0A3N0Z573</accession>
<dbReference type="SUPFAM" id="SSF52047">
    <property type="entry name" value="RNI-like"/>
    <property type="match status" value="1"/>
</dbReference>
<dbReference type="InterPro" id="IPR013525">
    <property type="entry name" value="ABC2_TM"/>
</dbReference>
<dbReference type="SMART" id="SM00368">
    <property type="entry name" value="LRR_RI"/>
    <property type="match status" value="4"/>
</dbReference>
<feature type="transmembrane region" description="Helical" evidence="13">
    <location>
        <begin position="466"/>
        <end position="490"/>
    </location>
</feature>
<dbReference type="OrthoDB" id="120976at2759"/>
<sequence length="2090" mass="234662">MAEKTSDPGSVSITIEDSFCNGGTQPQEAPLLTHLKKVENHITEAQRFSHLPKRTAVDLEFSDLSYTIREGPWWKKQGYKALLKCLSGKFCSRELIGIMGPSGAGKSTLMNILAGYRETGMTGQILVNGKLRDLRTFRKMSCYIMQEDRLLPHLNVLEAMMVSANLKINENTEVKKELIKEILTALGLHECVHTRTVSLSGGQCKRLAIALELVNNPPVMFFDEPTSGLDSASCFQVVSLMKSLAQGGRTIICTIHQPSAKLFEMFDKLYILSQGQCIYKGSVPYLIPYLRGLGLHCPTYHNPADFIIEVASGEYGDLNPVLFEAVQGGMCALEEKCNCIDKTTVTPCTAKCVKDSGHIESHTFATSSLTQFCILFKRTFITICRDQVLTHLRLMSHISIGVLIGLLYLNIGNDASKVFNNTGFLFFSMLFLMFGALMPTVLTFPLEMAVFLREHLNYWYSLKAYYLAKTMADIPFQVLCPIMYCSIVYWMTEQPPEASRYLLFLALSICTALVAQSLGLLVGAASTSLQVATFVGPVTAIPVLLFSGFFVNFDTIPEYLQWSSYVSYVRYGFEGVILSIYGMNRTELECPGRVCKFQRPEEVLQLLDVEDAKLYMDFIVLGIFFLILRLATYLVLRKTTSSYRNTWRELRTSMCYSISGFNSRSFCTYEPITDPIEIHKQKLALWFSHLPQEERQFGGYFSPETMHVEPLILERHPDEDRGLSPFKAKERVSIRPSLTVEQLFDASINANKARGLNVLLYGAVGTGKSTVVRKLVLDWCAGSIFSQFKLVLPFSCEDLSHLSKPTSLRDLVGRKYMHLRKTPYLSGDNDKAKDVLFIFNGMEKMKLDFRIGSTELCSDPNEAIPSGAVVVNLLRKYLLPEASILVTTRLSAVDRVPKKYINRYVQICGFNDPDRQRAYFTSRLLQQNGDKPDKASEMLIEMLYLNLQRETQLATACFLPSYCWLTCATLHLLHFTDTKAPIRTLTGTYTSFMRLNFGGEVITLDGSVSSQEQQNSLMLYVVRTVGKLAFDGITNKRTSFSDEELEQWVGGKTKTDEELQQLAVFRTDVLDFFLVPRDDHGADPESSGRRYVFAVPAMQEYLAALYVVLGENKSVLEKLTKEVSEALGQASEDITSLLSILSKLIPFRIFAVFNLLKLFPKLFERVSSLSKGRIANTMAAEMFRSEDSFNEDVLDQVEQSLLGVHGPQPQQETYTRAFELYPIFMGGLLHYGNRRLLDQLGCNIKSHTVAQITHALRRHLIKESQKKQPPEELMDLLVLLYEFQNPRLTSEVLQSIKTINLTTVRMTPHKCFVLSTVLGCTRSSFHLNELNLSSCHITPELLQMLWPAFHHTSNLNLQFNSLGPESCILLRDLLLEPNCTIKSLQLCDNYLSDTGISYLLEALSGNHSLQQLSLMHTGLGDQSAQMLAKRLGQHDMLKELNVAYNNIGDSAALTLVDACREHPNIHTVHLYLNQLTDVGKQSLYVRGGPRVKEGRRVKVLASVTEGSDISEDWHPILSVIGKNSLSWERDRVREQLLVFLKDLEWGRKQHPSFWKKMHFRRVESVVRQTLRLLEKSSDTGTGTDPVDAPELPKKFTFNPKEGIDNPALVISDDKEPDVHPRLCVLKREEGQGFGFYLSKDTGCRGHVVRQVEPWSSAERGGLKKGDSVLEVNEDFVDDKEHSTVVLKVQASGLKLYLLVLSAQDYEFAVSEGRDLTSLARAYHPVEGCSRPRLCYITKEPGSGLGLRIIPIEGVRGSYRLSPVSDGPAERAGVQNGDRLIWINGVMISALTFAALSKMVKKCEDHVTVLVIDSRSEESYNRMRLPIIPAFAKTHNLPYRPKTLQLTQGPQGYGFLLRQEKLRSGRIAHVLREIDPCSPAETVGMEDGELVLAVNGEQVEDAEHEGIVSKIRQSGQQVTLTTISIPGRDYYTQLGISPLLFYEDHNPKREQFPKPPPQHHEGHQIPPHPRLCVLHKEGSGFGFNLGCVQNKPGTYIGQVMTGSAGERAGLCEWDVVVEVNGQNVEEEYFDEVVRLIKEGGTPLRLLVVEGKGYQKLRNTMQTSGLKTSQTSSSGLNLHSNTVPDTSQDDFV</sequence>
<dbReference type="InterPro" id="IPR003439">
    <property type="entry name" value="ABC_transporter-like_ATP-bd"/>
</dbReference>
<dbReference type="InterPro" id="IPR007111">
    <property type="entry name" value="NACHT_NTPase"/>
</dbReference>
<comment type="caution">
    <text evidence="17">The sequence shown here is derived from an EMBL/GenBank/DDBJ whole genome shotgun (WGS) entry which is preliminary data.</text>
</comment>
<evidence type="ECO:0000256" key="10">
    <source>
        <dbReference type="ARBA" id="ARBA00022989"/>
    </source>
</evidence>
<evidence type="ECO:0000259" key="16">
    <source>
        <dbReference type="PROSITE" id="PS50893"/>
    </source>
</evidence>
<evidence type="ECO:0000256" key="5">
    <source>
        <dbReference type="ARBA" id="ARBA00022475"/>
    </source>
</evidence>
<dbReference type="Gene3D" id="3.40.50.300">
    <property type="entry name" value="P-loop containing nucleotide triphosphate hydrolases"/>
    <property type="match status" value="2"/>
</dbReference>
<evidence type="ECO:0000256" key="1">
    <source>
        <dbReference type="ARBA" id="ARBA00004127"/>
    </source>
</evidence>
<evidence type="ECO:0000259" key="14">
    <source>
        <dbReference type="PROSITE" id="PS50106"/>
    </source>
</evidence>
<evidence type="ECO:0000256" key="4">
    <source>
        <dbReference type="ARBA" id="ARBA00022448"/>
    </source>
</evidence>
<keyword evidence="5" id="KW-1003">Cell membrane</keyword>
<dbReference type="GO" id="GO:0033344">
    <property type="term" value="P:cholesterol efflux"/>
    <property type="evidence" value="ECO:0007669"/>
    <property type="project" value="TreeGrafter"/>
</dbReference>
<dbReference type="GO" id="GO:0012505">
    <property type="term" value="C:endomembrane system"/>
    <property type="evidence" value="ECO:0007669"/>
    <property type="project" value="UniProtKB-SubCell"/>
</dbReference>
<dbReference type="FunFam" id="3.40.50.300:FF:000267">
    <property type="entry name" value="ATP-binding cassette, sub-family G (WHITE), member 1"/>
    <property type="match status" value="1"/>
</dbReference>
<dbReference type="InterPro" id="IPR036034">
    <property type="entry name" value="PDZ_sf"/>
</dbReference>
<dbReference type="Pfam" id="PF05729">
    <property type="entry name" value="NACHT"/>
    <property type="match status" value="1"/>
</dbReference>
<dbReference type="InterPro" id="IPR003593">
    <property type="entry name" value="AAA+_ATPase"/>
</dbReference>
<feature type="domain" description="PDZ" evidence="14">
    <location>
        <begin position="1842"/>
        <end position="1925"/>
    </location>
</feature>
<dbReference type="InterPro" id="IPR001611">
    <property type="entry name" value="Leu-rich_rpt"/>
</dbReference>
<feature type="domain" description="PDZ" evidence="14">
    <location>
        <begin position="1733"/>
        <end position="1814"/>
    </location>
</feature>
<organism evidence="17 18">
    <name type="scientific">Anabarilius grahami</name>
    <name type="common">Kanglang fish</name>
    <name type="synonym">Barilius grahami</name>
    <dbReference type="NCBI Taxonomy" id="495550"/>
    <lineage>
        <taxon>Eukaryota</taxon>
        <taxon>Metazoa</taxon>
        <taxon>Chordata</taxon>
        <taxon>Craniata</taxon>
        <taxon>Vertebrata</taxon>
        <taxon>Euteleostomi</taxon>
        <taxon>Actinopterygii</taxon>
        <taxon>Neopterygii</taxon>
        <taxon>Teleostei</taxon>
        <taxon>Ostariophysi</taxon>
        <taxon>Cypriniformes</taxon>
        <taxon>Xenocyprididae</taxon>
        <taxon>Xenocypridinae</taxon>
        <taxon>Xenocypridinae incertae sedis</taxon>
        <taxon>Anabarilius</taxon>
    </lineage>
</organism>
<dbReference type="InterPro" id="IPR001478">
    <property type="entry name" value="PDZ"/>
</dbReference>
<evidence type="ECO:0000256" key="12">
    <source>
        <dbReference type="SAM" id="MobiDB-lite"/>
    </source>
</evidence>
<dbReference type="SUPFAM" id="SSF52540">
    <property type="entry name" value="P-loop containing nucleoside triphosphate hydrolases"/>
    <property type="match status" value="2"/>
</dbReference>
<evidence type="ECO:0000256" key="13">
    <source>
        <dbReference type="SAM" id="Phobius"/>
    </source>
</evidence>
<dbReference type="CDD" id="cd03213">
    <property type="entry name" value="ABCG_EPDR"/>
    <property type="match status" value="1"/>
</dbReference>
<evidence type="ECO:0000313" key="17">
    <source>
        <dbReference type="EMBL" id="ROL53344.1"/>
    </source>
</evidence>
<feature type="transmembrane region" description="Helical" evidence="13">
    <location>
        <begin position="423"/>
        <end position="446"/>
    </location>
</feature>
<dbReference type="GO" id="GO:0005886">
    <property type="term" value="C:plasma membrane"/>
    <property type="evidence" value="ECO:0007669"/>
    <property type="project" value="UniProtKB-SubCell"/>
</dbReference>
<dbReference type="InterPro" id="IPR050352">
    <property type="entry name" value="ABCG_transporters"/>
</dbReference>
<keyword evidence="8 17" id="KW-0067">ATP-binding</keyword>
<feature type="domain" description="NACHT" evidence="15">
    <location>
        <begin position="756"/>
        <end position="889"/>
    </location>
</feature>
<feature type="transmembrane region" description="Helical" evidence="13">
    <location>
        <begin position="531"/>
        <end position="553"/>
    </location>
</feature>
<evidence type="ECO:0000256" key="2">
    <source>
        <dbReference type="ARBA" id="ARBA00004236"/>
    </source>
</evidence>
<dbReference type="InterPro" id="IPR027417">
    <property type="entry name" value="P-loop_NTPase"/>
</dbReference>
<feature type="transmembrane region" description="Helical" evidence="13">
    <location>
        <begin position="502"/>
        <end position="525"/>
    </location>
</feature>
<evidence type="ECO:0000259" key="15">
    <source>
        <dbReference type="PROSITE" id="PS50837"/>
    </source>
</evidence>
<protein>
    <submittedName>
        <fullName evidence="17">ATP-binding cassette sub-family G member 4</fullName>
    </submittedName>
</protein>
<keyword evidence="18" id="KW-1185">Reference proteome</keyword>
<dbReference type="Pfam" id="PF21402">
    <property type="entry name" value="NLRX1_C"/>
    <property type="match status" value="1"/>
</dbReference>
<dbReference type="PANTHER" id="PTHR48041:SF75">
    <property type="entry name" value="ATP-BINDING CASSETTE SUB-FAMILY G MEMBER 4"/>
    <property type="match status" value="1"/>
</dbReference>
<feature type="domain" description="ABC transporter" evidence="16">
    <location>
        <begin position="59"/>
        <end position="299"/>
    </location>
</feature>
<feature type="domain" description="PDZ" evidence="14">
    <location>
        <begin position="1970"/>
        <end position="2050"/>
    </location>
</feature>
<evidence type="ECO:0000256" key="8">
    <source>
        <dbReference type="ARBA" id="ARBA00022840"/>
    </source>
</evidence>
<dbReference type="InterPro" id="IPR043926">
    <property type="entry name" value="ABCG_dom"/>
</dbReference>
<evidence type="ECO:0000256" key="11">
    <source>
        <dbReference type="ARBA" id="ARBA00023136"/>
    </source>
</evidence>
<dbReference type="Pfam" id="PF01061">
    <property type="entry name" value="ABC2_membrane"/>
    <property type="match status" value="1"/>
</dbReference>
<evidence type="ECO:0000313" key="18">
    <source>
        <dbReference type="Proteomes" id="UP000281406"/>
    </source>
</evidence>
<evidence type="ECO:0000256" key="7">
    <source>
        <dbReference type="ARBA" id="ARBA00022741"/>
    </source>
</evidence>
<dbReference type="InterPro" id="IPR032675">
    <property type="entry name" value="LRR_dom_sf"/>
</dbReference>
<keyword evidence="4" id="KW-0813">Transport</keyword>
<dbReference type="SMART" id="SM00382">
    <property type="entry name" value="AAA"/>
    <property type="match status" value="2"/>
</dbReference>
<dbReference type="CDD" id="cd06768">
    <property type="entry name" value="PDZ_NHERF-like"/>
    <property type="match status" value="4"/>
</dbReference>
<dbReference type="PROSITE" id="PS50893">
    <property type="entry name" value="ABC_TRANSPORTER_2"/>
    <property type="match status" value="1"/>
</dbReference>
<dbReference type="Gene3D" id="2.30.42.10">
    <property type="match status" value="4"/>
</dbReference>
<dbReference type="PROSITE" id="PS00211">
    <property type="entry name" value="ABC_TRANSPORTER_1"/>
    <property type="match status" value="1"/>
</dbReference>
<keyword evidence="7" id="KW-0547">Nucleotide-binding</keyword>
<dbReference type="PROSITE" id="PS50106">
    <property type="entry name" value="PDZ"/>
    <property type="match status" value="4"/>
</dbReference>
<proteinExistence type="inferred from homology"/>
<dbReference type="Pfam" id="PF17820">
    <property type="entry name" value="PDZ_6"/>
    <property type="match status" value="1"/>
</dbReference>
<dbReference type="Gene3D" id="3.80.10.10">
    <property type="entry name" value="Ribonuclease Inhibitor"/>
    <property type="match status" value="1"/>
</dbReference>
<dbReference type="EMBL" id="RJVU01011283">
    <property type="protein sequence ID" value="ROL53344.1"/>
    <property type="molecule type" value="Genomic_DNA"/>
</dbReference>
<feature type="region of interest" description="Disordered" evidence="12">
    <location>
        <begin position="2058"/>
        <end position="2090"/>
    </location>
</feature>
<dbReference type="GO" id="GO:0034041">
    <property type="term" value="F:ABC-type sterol transporter activity"/>
    <property type="evidence" value="ECO:0007669"/>
    <property type="project" value="TreeGrafter"/>
</dbReference>
<dbReference type="InterPro" id="IPR048900">
    <property type="entry name" value="NLRX1_C"/>
</dbReference>
<dbReference type="InterPro" id="IPR041489">
    <property type="entry name" value="PDZ_6"/>
</dbReference>
<dbReference type="GO" id="GO:0005524">
    <property type="term" value="F:ATP binding"/>
    <property type="evidence" value="ECO:0007669"/>
    <property type="project" value="UniProtKB-KW"/>
</dbReference>
<keyword evidence="9" id="KW-1278">Translocase</keyword>
<dbReference type="GO" id="GO:0016887">
    <property type="term" value="F:ATP hydrolysis activity"/>
    <property type="evidence" value="ECO:0007669"/>
    <property type="project" value="InterPro"/>
</dbReference>
<reference evidence="17 18" key="1">
    <citation type="submission" date="2018-10" db="EMBL/GenBank/DDBJ databases">
        <title>Genome assembly for a Yunnan-Guizhou Plateau 3E fish, Anabarilius grahami (Regan), and its evolutionary and genetic applications.</title>
        <authorList>
            <person name="Jiang W."/>
        </authorList>
    </citation>
    <scope>NUCLEOTIDE SEQUENCE [LARGE SCALE GENOMIC DNA]</scope>
    <source>
        <strain evidence="17">AG-KIZ</strain>
        <tissue evidence="17">Muscle</tissue>
    </source>
</reference>
<keyword evidence="6 13" id="KW-0812">Transmembrane</keyword>
<feature type="compositionally biased region" description="Polar residues" evidence="12">
    <location>
        <begin position="2058"/>
        <end position="2084"/>
    </location>
</feature>
<dbReference type="PROSITE" id="PS50837">
    <property type="entry name" value="NACHT"/>
    <property type="match status" value="1"/>
</dbReference>
<comment type="similarity">
    <text evidence="3">Belongs to the ABC transporter superfamily. ABCG family. Eye pigment precursor importer (TC 3.A.1.204) subfamily.</text>
</comment>
<keyword evidence="11 13" id="KW-0472">Membrane</keyword>
<dbReference type="GO" id="GO:0042632">
    <property type="term" value="P:cholesterol homeostasis"/>
    <property type="evidence" value="ECO:0007669"/>
    <property type="project" value="TreeGrafter"/>
</dbReference>
<feature type="domain" description="PDZ" evidence="14">
    <location>
        <begin position="1621"/>
        <end position="1703"/>
    </location>
</feature>
<feature type="transmembrane region" description="Helical" evidence="13">
    <location>
        <begin position="614"/>
        <end position="636"/>
    </location>
</feature>
<dbReference type="Pfam" id="PF19055">
    <property type="entry name" value="ABC2_membrane_7"/>
    <property type="match status" value="1"/>
</dbReference>
<dbReference type="InterPro" id="IPR017871">
    <property type="entry name" value="ABC_transporter-like_CS"/>
</dbReference>
<keyword evidence="10 13" id="KW-1133">Transmembrane helix</keyword>
<dbReference type="Proteomes" id="UP000281406">
    <property type="component" value="Unassembled WGS sequence"/>
</dbReference>
<gene>
    <name evidence="17" type="ORF">DPX16_20454</name>
</gene>
<dbReference type="SMART" id="SM00228">
    <property type="entry name" value="PDZ"/>
    <property type="match status" value="4"/>
</dbReference>
<feature type="transmembrane region" description="Helical" evidence="13">
    <location>
        <begin position="394"/>
        <end position="411"/>
    </location>
</feature>
<dbReference type="PANTHER" id="PTHR48041">
    <property type="entry name" value="ABC TRANSPORTER G FAMILY MEMBER 28"/>
    <property type="match status" value="1"/>
</dbReference>
<evidence type="ECO:0000256" key="3">
    <source>
        <dbReference type="ARBA" id="ARBA00005814"/>
    </source>
</evidence>